<dbReference type="Proteomes" id="UP000317839">
    <property type="component" value="Unassembled WGS sequence"/>
</dbReference>
<name>A0A545T8N7_9GAMM</name>
<evidence type="ECO:0000256" key="6">
    <source>
        <dbReference type="ARBA" id="ARBA00023015"/>
    </source>
</evidence>
<dbReference type="PANTHER" id="PTHR43547">
    <property type="entry name" value="TWO-COMPONENT HISTIDINE KINASE"/>
    <property type="match status" value="1"/>
</dbReference>
<feature type="signal peptide" evidence="10">
    <location>
        <begin position="1"/>
        <end position="27"/>
    </location>
</feature>
<keyword evidence="6" id="KW-0805">Transcription regulation</keyword>
<dbReference type="Pfam" id="PF02518">
    <property type="entry name" value="HATPase_c"/>
    <property type="match status" value="1"/>
</dbReference>
<dbReference type="SUPFAM" id="SSF48452">
    <property type="entry name" value="TPR-like"/>
    <property type="match status" value="2"/>
</dbReference>
<keyword evidence="15" id="KW-1185">Reference proteome</keyword>
<dbReference type="RefSeq" id="WP_142942284.1">
    <property type="nucleotide sequence ID" value="NZ_VIKR01000003.1"/>
</dbReference>
<keyword evidence="7" id="KW-0804">Transcription</keyword>
<dbReference type="EC" id="2.7.13.3" evidence="2"/>
<dbReference type="InterPro" id="IPR004358">
    <property type="entry name" value="Sig_transdc_His_kin-like_C"/>
</dbReference>
<dbReference type="PROSITE" id="PS50110">
    <property type="entry name" value="RESPONSE_REGULATORY"/>
    <property type="match status" value="1"/>
</dbReference>
<evidence type="ECO:0000256" key="9">
    <source>
        <dbReference type="SAM" id="Phobius"/>
    </source>
</evidence>
<comment type="caution">
    <text evidence="14">The sequence shown here is derived from an EMBL/GenBank/DDBJ whole genome shotgun (WGS) entry which is preliminary data.</text>
</comment>
<dbReference type="SMART" id="SM00387">
    <property type="entry name" value="HATPase_c"/>
    <property type="match status" value="1"/>
</dbReference>
<dbReference type="Gene3D" id="3.30.565.10">
    <property type="entry name" value="Histidine kinase-like ATPase, C-terminal domain"/>
    <property type="match status" value="1"/>
</dbReference>
<dbReference type="Pfam" id="PF12833">
    <property type="entry name" value="HTH_18"/>
    <property type="match status" value="1"/>
</dbReference>
<dbReference type="SUPFAM" id="SSF52172">
    <property type="entry name" value="CheY-like"/>
    <property type="match status" value="1"/>
</dbReference>
<evidence type="ECO:0000256" key="4">
    <source>
        <dbReference type="ARBA" id="ARBA00022679"/>
    </source>
</evidence>
<dbReference type="InterPro" id="IPR003661">
    <property type="entry name" value="HisK_dim/P_dom"/>
</dbReference>
<gene>
    <name evidence="14" type="ORF">FLL45_11930</name>
</gene>
<dbReference type="SUPFAM" id="SSF46689">
    <property type="entry name" value="Homeodomain-like"/>
    <property type="match status" value="1"/>
</dbReference>
<dbReference type="GO" id="GO:0000155">
    <property type="term" value="F:phosphorelay sensor kinase activity"/>
    <property type="evidence" value="ECO:0007669"/>
    <property type="project" value="InterPro"/>
</dbReference>
<dbReference type="PANTHER" id="PTHR43547:SF2">
    <property type="entry name" value="HYBRID SIGNAL TRANSDUCTION HISTIDINE KINASE C"/>
    <property type="match status" value="1"/>
</dbReference>
<dbReference type="Gene3D" id="3.40.50.2300">
    <property type="match status" value="1"/>
</dbReference>
<dbReference type="InterPro" id="IPR018060">
    <property type="entry name" value="HTH_AraC"/>
</dbReference>
<proteinExistence type="predicted"/>
<keyword evidence="5" id="KW-0418">Kinase</keyword>
<organism evidence="14 15">
    <name type="scientific">Aliikangiella marina</name>
    <dbReference type="NCBI Taxonomy" id="1712262"/>
    <lineage>
        <taxon>Bacteria</taxon>
        <taxon>Pseudomonadati</taxon>
        <taxon>Pseudomonadota</taxon>
        <taxon>Gammaproteobacteria</taxon>
        <taxon>Oceanospirillales</taxon>
        <taxon>Pleioneaceae</taxon>
        <taxon>Aliikangiella</taxon>
    </lineage>
</organism>
<dbReference type="InterPro" id="IPR011006">
    <property type="entry name" value="CheY-like_superfamily"/>
</dbReference>
<dbReference type="PROSITE" id="PS50109">
    <property type="entry name" value="HIS_KIN"/>
    <property type="match status" value="1"/>
</dbReference>
<comment type="catalytic activity">
    <reaction evidence="1">
        <text>ATP + protein L-histidine = ADP + protein N-phospho-L-histidine.</text>
        <dbReference type="EC" id="2.7.13.3"/>
    </reaction>
</comment>
<dbReference type="EMBL" id="VIKR01000003">
    <property type="protein sequence ID" value="TQV73576.1"/>
    <property type="molecule type" value="Genomic_DNA"/>
</dbReference>
<dbReference type="InterPro" id="IPR009057">
    <property type="entry name" value="Homeodomain-like_sf"/>
</dbReference>
<evidence type="ECO:0000256" key="10">
    <source>
        <dbReference type="SAM" id="SignalP"/>
    </source>
</evidence>
<feature type="chain" id="PRO_5022151755" description="histidine kinase" evidence="10">
    <location>
        <begin position="28"/>
        <end position="1053"/>
    </location>
</feature>
<dbReference type="AlphaFoldDB" id="A0A545T8N7"/>
<evidence type="ECO:0000256" key="2">
    <source>
        <dbReference type="ARBA" id="ARBA00012438"/>
    </source>
</evidence>
<reference evidence="14 15" key="1">
    <citation type="submission" date="2019-06" db="EMBL/GenBank/DDBJ databases">
        <title>Draft genome of Aliikangiella marina GYP-15.</title>
        <authorList>
            <person name="Wang G."/>
        </authorList>
    </citation>
    <scope>NUCLEOTIDE SEQUENCE [LARGE SCALE GENOMIC DNA]</scope>
    <source>
        <strain evidence="14 15">GYP-15</strain>
    </source>
</reference>
<evidence type="ECO:0000256" key="1">
    <source>
        <dbReference type="ARBA" id="ARBA00000085"/>
    </source>
</evidence>
<dbReference type="SMART" id="SM00342">
    <property type="entry name" value="HTH_ARAC"/>
    <property type="match status" value="1"/>
</dbReference>
<dbReference type="SUPFAM" id="SSF55874">
    <property type="entry name" value="ATPase domain of HSP90 chaperone/DNA topoisomerase II/histidine kinase"/>
    <property type="match status" value="1"/>
</dbReference>
<dbReference type="SUPFAM" id="SSF47384">
    <property type="entry name" value="Homodimeric domain of signal transducing histidine kinase"/>
    <property type="match status" value="1"/>
</dbReference>
<feature type="domain" description="Histidine kinase" evidence="12">
    <location>
        <begin position="520"/>
        <end position="735"/>
    </location>
</feature>
<dbReference type="InterPro" id="IPR003594">
    <property type="entry name" value="HATPase_dom"/>
</dbReference>
<dbReference type="Pfam" id="PF00072">
    <property type="entry name" value="Response_reg"/>
    <property type="match status" value="1"/>
</dbReference>
<dbReference type="SMART" id="SM00388">
    <property type="entry name" value="HisKA"/>
    <property type="match status" value="1"/>
</dbReference>
<dbReference type="OrthoDB" id="8573350at2"/>
<evidence type="ECO:0000259" key="12">
    <source>
        <dbReference type="PROSITE" id="PS50109"/>
    </source>
</evidence>
<dbReference type="FunFam" id="3.30.565.10:FF:000006">
    <property type="entry name" value="Sensor histidine kinase WalK"/>
    <property type="match status" value="1"/>
</dbReference>
<dbReference type="SMART" id="SM00448">
    <property type="entry name" value="REC"/>
    <property type="match status" value="1"/>
</dbReference>
<evidence type="ECO:0000259" key="11">
    <source>
        <dbReference type="PROSITE" id="PS01124"/>
    </source>
</evidence>
<keyword evidence="9" id="KW-1133">Transmembrane helix</keyword>
<evidence type="ECO:0000259" key="13">
    <source>
        <dbReference type="PROSITE" id="PS50110"/>
    </source>
</evidence>
<evidence type="ECO:0000313" key="14">
    <source>
        <dbReference type="EMBL" id="TQV73576.1"/>
    </source>
</evidence>
<dbReference type="CDD" id="cd00075">
    <property type="entry name" value="HATPase"/>
    <property type="match status" value="1"/>
</dbReference>
<dbReference type="InterPro" id="IPR005467">
    <property type="entry name" value="His_kinase_dom"/>
</dbReference>
<dbReference type="GO" id="GO:0005886">
    <property type="term" value="C:plasma membrane"/>
    <property type="evidence" value="ECO:0007669"/>
    <property type="project" value="UniProtKB-ARBA"/>
</dbReference>
<accession>A0A545T8N7</accession>
<dbReference type="Gene3D" id="1.10.287.130">
    <property type="match status" value="1"/>
</dbReference>
<dbReference type="PRINTS" id="PR00344">
    <property type="entry name" value="BCTRLSENSOR"/>
</dbReference>
<keyword evidence="10" id="KW-0732">Signal</keyword>
<dbReference type="Gene3D" id="1.25.40.10">
    <property type="entry name" value="Tetratricopeptide repeat domain"/>
    <property type="match status" value="1"/>
</dbReference>
<dbReference type="InterPro" id="IPR011990">
    <property type="entry name" value="TPR-like_helical_dom_sf"/>
</dbReference>
<evidence type="ECO:0000256" key="5">
    <source>
        <dbReference type="ARBA" id="ARBA00022777"/>
    </source>
</evidence>
<keyword evidence="9" id="KW-0812">Transmembrane</keyword>
<evidence type="ECO:0000256" key="3">
    <source>
        <dbReference type="ARBA" id="ARBA00022553"/>
    </source>
</evidence>
<protein>
    <recommendedName>
        <fullName evidence="2">histidine kinase</fullName>
        <ecNumber evidence="2">2.7.13.3</ecNumber>
    </recommendedName>
</protein>
<feature type="domain" description="HTH araC/xylS-type" evidence="11">
    <location>
        <begin position="945"/>
        <end position="1044"/>
    </location>
</feature>
<dbReference type="InterPro" id="IPR036097">
    <property type="entry name" value="HisK_dim/P_sf"/>
</dbReference>
<dbReference type="InterPro" id="IPR001789">
    <property type="entry name" value="Sig_transdc_resp-reg_receiver"/>
</dbReference>
<dbReference type="Pfam" id="PF00512">
    <property type="entry name" value="HisKA"/>
    <property type="match status" value="1"/>
</dbReference>
<feature type="modified residue" description="4-aspartylphosphate" evidence="8">
    <location>
        <position position="842"/>
    </location>
</feature>
<dbReference type="PROSITE" id="PS01124">
    <property type="entry name" value="HTH_ARAC_FAMILY_2"/>
    <property type="match status" value="1"/>
</dbReference>
<dbReference type="InterPro" id="IPR036890">
    <property type="entry name" value="HATPase_C_sf"/>
</dbReference>
<evidence type="ECO:0000256" key="7">
    <source>
        <dbReference type="ARBA" id="ARBA00023163"/>
    </source>
</evidence>
<sequence length="1053" mass="121200">MNAHNQKNKYAVIFICWLILCVNQTTARNINEDASAANVNKPAEHELLKTDSSYHHISYQYRDNYYGEPLKAIEYLQKKRVHFEYPTEQAYFTDQIKLIELFFKTEQYAQAENILGPLAIEFKNKLQFHPKLALVKAHLMLHNRNIDDFLETLQPYVSVYQKAGNESFNACYLFLLGAYEIRKNQFSNAFTHLTSGLENAKGLGITHLEIEIRNQLVQLFYYTQRYEKALNLNEEIIDIARANDDRYSETLALSNKMNLYYSRAVYLANSMPGEDVANNPIYRSYIKKSRQLQKQVYQLAKEIGAYRTMIKALILKQSHSFGDNNFQQAIIAGKEISEIARQFGFDYENAVASNNTAIAYRALGEYDKSIQALAVAEKSYLEMDNLQSLTWIYDDYARTYEESGNFEKALAYFKKFHDASMKFSQKTNNETLLELQEKYAANERSQEILRLTQKSALNTQQLETEKMGRWLLSVILMAVFLIALTLFHKRKRLKRLLKNEAALNQKITEANAAKQRFFANISHEFRTALTLSIGPLKKLIAEPNYSKNPFIESALENNLHMMTLINEVLHIEKIGAKTLPMQITKINLRMAINHCLNRFLLQFKEKRINICQHGFDESIYFYFDPSHLEKIVANILSNAAKYCLGDCTIELSVKVEQERINLEICDDGPGIDEAELPHIFERFYQGKSSSDQTLPGTGIGLSMVKELVELHQGSVKMCSQVGKGCCVTISFKRGKSHYPQQLIVDARSQHETTPRIAANDRKLPIPQNLKRHPTPLSRNAGHTNELLDNQHRKVILVVDDNPQIRLLIKSILQPEFHVVEADNGKQGLELAETIQPDLLITDVMMPLMNGFQLTEHLREHPQLSHLSIILLTALSETEQRVHGLVLGADDYITKPFDNEELKARVKGHLAQKQRLSKLLLKKYQSGLEKQQLSQTFEGQDSKRSKQLEKLIAKNLSQCEFDVEQMYTAMNMTRSSLYRYTQKHYGCSPKHLLKVRRLEIAYQMLTDLQGTISEVAYAVGYQSLSAFSRAFREHFNHPPTQVKQQYSNEPKVEV</sequence>
<keyword evidence="9" id="KW-0472">Membrane</keyword>
<evidence type="ECO:0000256" key="8">
    <source>
        <dbReference type="PROSITE-ProRule" id="PRU00169"/>
    </source>
</evidence>
<feature type="domain" description="Response regulatory" evidence="13">
    <location>
        <begin position="794"/>
        <end position="909"/>
    </location>
</feature>
<keyword evidence="3 8" id="KW-0597">Phosphoprotein</keyword>
<feature type="transmembrane region" description="Helical" evidence="9">
    <location>
        <begin position="467"/>
        <end position="487"/>
    </location>
</feature>
<keyword evidence="4" id="KW-0808">Transferase</keyword>
<dbReference type="GO" id="GO:0003700">
    <property type="term" value="F:DNA-binding transcription factor activity"/>
    <property type="evidence" value="ECO:0007669"/>
    <property type="project" value="InterPro"/>
</dbReference>
<evidence type="ECO:0000313" key="15">
    <source>
        <dbReference type="Proteomes" id="UP000317839"/>
    </source>
</evidence>
<dbReference type="GO" id="GO:0043565">
    <property type="term" value="F:sequence-specific DNA binding"/>
    <property type="evidence" value="ECO:0007669"/>
    <property type="project" value="InterPro"/>
</dbReference>
<dbReference type="CDD" id="cd00082">
    <property type="entry name" value="HisKA"/>
    <property type="match status" value="1"/>
</dbReference>
<dbReference type="Gene3D" id="1.10.10.60">
    <property type="entry name" value="Homeodomain-like"/>
    <property type="match status" value="1"/>
</dbReference>